<proteinExistence type="predicted"/>
<organism evidence="1 2">
    <name type="scientific">Polyangium fumosum</name>
    <dbReference type="NCBI Taxonomy" id="889272"/>
    <lineage>
        <taxon>Bacteria</taxon>
        <taxon>Pseudomonadati</taxon>
        <taxon>Myxococcota</taxon>
        <taxon>Polyangia</taxon>
        <taxon>Polyangiales</taxon>
        <taxon>Polyangiaceae</taxon>
        <taxon>Polyangium</taxon>
    </lineage>
</organism>
<sequence>MNEIRFPSTKAKRPVGAALALGLAVTLLAEGASAVPTKNCFDSVERPKVVYVAGSSAVSGFLGVIQGILAAEASPYTIVYQSQGSCTGVSAVYSEDPTSRLIKDIPAAGGKPANYARFYNADGTTEECFLDPAGNPVDVGVSDVYAGTCDFAMAPSGVQIADYQGPIQPMTFVVPALSTQKVISAEAAYMIFGTGGHMGAAAPWTDPTYFFVRNASSGTQQMIARAINVPADKWWGKDRGGSSAVRDGLKILLDASLAEQAIGILSTDVADDARADLRVLAFKAFGQSCGYYPDSTPFLFDKRNVRDGHYPIWGPLHFYTRVSAGIPTEQAGALVTRFAAPKLSNALVEAITKKHLVPKCAMRVDRSTEMGPLKTYTTDSRCDCFFEQIVNGKTTCQACTQSSECPSSAPACSYGYCEAP</sequence>
<comment type="caution">
    <text evidence="1">The sequence shown here is derived from an EMBL/GenBank/DDBJ whole genome shotgun (WGS) entry which is preliminary data.</text>
</comment>
<dbReference type="SUPFAM" id="SSF53850">
    <property type="entry name" value="Periplasmic binding protein-like II"/>
    <property type="match status" value="1"/>
</dbReference>
<dbReference type="OrthoDB" id="5488006at2"/>
<dbReference type="Proteomes" id="UP000309215">
    <property type="component" value="Unassembled WGS sequence"/>
</dbReference>
<dbReference type="RefSeq" id="WP_136931891.1">
    <property type="nucleotide sequence ID" value="NZ_SSMQ01000030.1"/>
</dbReference>
<keyword evidence="2" id="KW-1185">Reference proteome</keyword>
<dbReference type="EMBL" id="SSMQ01000030">
    <property type="protein sequence ID" value="TKD03306.1"/>
    <property type="molecule type" value="Genomic_DNA"/>
</dbReference>
<dbReference type="AlphaFoldDB" id="A0A4U1J7J4"/>
<accession>A0A4U1J7J4</accession>
<reference evidence="1 2" key="1">
    <citation type="submission" date="2019-04" db="EMBL/GenBank/DDBJ databases">
        <authorList>
            <person name="Li Y."/>
            <person name="Wang J."/>
        </authorList>
    </citation>
    <scope>NUCLEOTIDE SEQUENCE [LARGE SCALE GENOMIC DNA]</scope>
    <source>
        <strain evidence="1 2">DSM 14668</strain>
    </source>
</reference>
<evidence type="ECO:0000313" key="2">
    <source>
        <dbReference type="Proteomes" id="UP000309215"/>
    </source>
</evidence>
<protein>
    <recommendedName>
        <fullName evidence="3">PBP domain-containing protein</fullName>
    </recommendedName>
</protein>
<evidence type="ECO:0008006" key="3">
    <source>
        <dbReference type="Google" id="ProtNLM"/>
    </source>
</evidence>
<name>A0A4U1J7J4_9BACT</name>
<evidence type="ECO:0000313" key="1">
    <source>
        <dbReference type="EMBL" id="TKD03306.1"/>
    </source>
</evidence>
<gene>
    <name evidence="1" type="ORF">E8A74_26620</name>
</gene>